<comment type="caution">
    <text evidence="1">The sequence shown here is derived from an EMBL/GenBank/DDBJ whole genome shotgun (WGS) entry which is preliminary data.</text>
</comment>
<dbReference type="Proteomes" id="UP001221898">
    <property type="component" value="Unassembled WGS sequence"/>
</dbReference>
<protein>
    <submittedName>
        <fullName evidence="1">Uncharacterized protein</fullName>
    </submittedName>
</protein>
<sequence length="61" mass="7060">MYRSLIGLNITADWFPALNCFFCSRQRSSPRQRKRDITYPKGTCSRNVEVESSVSSEECTH</sequence>
<organism evidence="1 2">
    <name type="scientific">Aldrovandia affinis</name>
    <dbReference type="NCBI Taxonomy" id="143900"/>
    <lineage>
        <taxon>Eukaryota</taxon>
        <taxon>Metazoa</taxon>
        <taxon>Chordata</taxon>
        <taxon>Craniata</taxon>
        <taxon>Vertebrata</taxon>
        <taxon>Euteleostomi</taxon>
        <taxon>Actinopterygii</taxon>
        <taxon>Neopterygii</taxon>
        <taxon>Teleostei</taxon>
        <taxon>Notacanthiformes</taxon>
        <taxon>Halosauridae</taxon>
        <taxon>Aldrovandia</taxon>
    </lineage>
</organism>
<gene>
    <name evidence="1" type="ORF">AAFF_G00049210</name>
</gene>
<dbReference type="AlphaFoldDB" id="A0AAD7S3N3"/>
<evidence type="ECO:0000313" key="2">
    <source>
        <dbReference type="Proteomes" id="UP001221898"/>
    </source>
</evidence>
<proteinExistence type="predicted"/>
<name>A0AAD7S3N3_9TELE</name>
<accession>A0AAD7S3N3</accession>
<keyword evidence="2" id="KW-1185">Reference proteome</keyword>
<evidence type="ECO:0000313" key="1">
    <source>
        <dbReference type="EMBL" id="KAJ8394116.1"/>
    </source>
</evidence>
<reference evidence="1" key="1">
    <citation type="journal article" date="2023" name="Science">
        <title>Genome structures resolve the early diversification of teleost fishes.</title>
        <authorList>
            <person name="Parey E."/>
            <person name="Louis A."/>
            <person name="Montfort J."/>
            <person name="Bouchez O."/>
            <person name="Roques C."/>
            <person name="Iampietro C."/>
            <person name="Lluch J."/>
            <person name="Castinel A."/>
            <person name="Donnadieu C."/>
            <person name="Desvignes T."/>
            <person name="Floi Bucao C."/>
            <person name="Jouanno E."/>
            <person name="Wen M."/>
            <person name="Mejri S."/>
            <person name="Dirks R."/>
            <person name="Jansen H."/>
            <person name="Henkel C."/>
            <person name="Chen W.J."/>
            <person name="Zahm M."/>
            <person name="Cabau C."/>
            <person name="Klopp C."/>
            <person name="Thompson A.W."/>
            <person name="Robinson-Rechavi M."/>
            <person name="Braasch I."/>
            <person name="Lecointre G."/>
            <person name="Bobe J."/>
            <person name="Postlethwait J.H."/>
            <person name="Berthelot C."/>
            <person name="Roest Crollius H."/>
            <person name="Guiguen Y."/>
        </authorList>
    </citation>
    <scope>NUCLEOTIDE SEQUENCE</scope>
    <source>
        <strain evidence="1">NC1722</strain>
    </source>
</reference>
<dbReference type="EMBL" id="JAINUG010000129">
    <property type="protein sequence ID" value="KAJ8394116.1"/>
    <property type="molecule type" value="Genomic_DNA"/>
</dbReference>